<sequence>MLLYPFYHIIAKSNRNTAKNGFFVRLIPYI</sequence>
<proteinExistence type="predicted"/>
<evidence type="ECO:0000313" key="1">
    <source>
        <dbReference type="EMBL" id="DAF99275.1"/>
    </source>
</evidence>
<name>A0A8S5UXV4_9CAUD</name>
<organism evidence="1">
    <name type="scientific">Siphoviridae sp. ctfza2</name>
    <dbReference type="NCBI Taxonomy" id="2825599"/>
    <lineage>
        <taxon>Viruses</taxon>
        <taxon>Duplodnaviria</taxon>
        <taxon>Heunggongvirae</taxon>
        <taxon>Uroviricota</taxon>
        <taxon>Caudoviricetes</taxon>
    </lineage>
</organism>
<dbReference type="EMBL" id="BK016163">
    <property type="protein sequence ID" value="DAF99275.1"/>
    <property type="molecule type" value="Genomic_DNA"/>
</dbReference>
<protein>
    <submittedName>
        <fullName evidence="1">Uncharacterized protein</fullName>
    </submittedName>
</protein>
<reference evidence="1" key="1">
    <citation type="journal article" date="2021" name="Proc. Natl. Acad. Sci. U.S.A.">
        <title>A Catalog of Tens of Thousands of Viruses from Human Metagenomes Reveals Hidden Associations with Chronic Diseases.</title>
        <authorList>
            <person name="Tisza M.J."/>
            <person name="Buck C.B."/>
        </authorList>
    </citation>
    <scope>NUCLEOTIDE SEQUENCE</scope>
    <source>
        <strain evidence="1">Ctfza2</strain>
    </source>
</reference>
<accession>A0A8S5UXV4</accession>